<dbReference type="Gene3D" id="1.50.40.10">
    <property type="entry name" value="Mitochondrial carrier domain"/>
    <property type="match status" value="1"/>
</dbReference>
<dbReference type="InterPro" id="IPR023395">
    <property type="entry name" value="MCP_dom_sf"/>
</dbReference>
<organism evidence="9 10">
    <name type="scientific">Diaphorina citri</name>
    <name type="common">Asian citrus psyllid</name>
    <dbReference type="NCBI Taxonomy" id="121845"/>
    <lineage>
        <taxon>Eukaryota</taxon>
        <taxon>Metazoa</taxon>
        <taxon>Ecdysozoa</taxon>
        <taxon>Arthropoda</taxon>
        <taxon>Hexapoda</taxon>
        <taxon>Insecta</taxon>
        <taxon>Pterygota</taxon>
        <taxon>Neoptera</taxon>
        <taxon>Paraneoptera</taxon>
        <taxon>Hemiptera</taxon>
        <taxon>Sternorrhyncha</taxon>
        <taxon>Psylloidea</taxon>
        <taxon>Psyllidae</taxon>
        <taxon>Diaphorininae</taxon>
        <taxon>Diaphorina</taxon>
    </lineage>
</organism>
<evidence type="ECO:0000313" key="11">
    <source>
        <dbReference type="RefSeq" id="XP_026680119.1"/>
    </source>
</evidence>
<dbReference type="GO" id="GO:0016020">
    <property type="term" value="C:membrane"/>
    <property type="evidence" value="ECO:0007669"/>
    <property type="project" value="UniProtKB-SubCell"/>
</dbReference>
<dbReference type="PRINTS" id="PR00926">
    <property type="entry name" value="MITOCARRIER"/>
</dbReference>
<keyword evidence="4 7" id="KW-0812">Transmembrane</keyword>
<keyword evidence="5" id="KW-0677">Repeat</keyword>
<comment type="similarity">
    <text evidence="2 8">Belongs to the mitochondrial carrier (TC 2.A.29) family.</text>
</comment>
<comment type="subcellular location">
    <subcellularLocation>
        <location evidence="1">Membrane</location>
        <topology evidence="1">Multi-pass membrane protein</topology>
    </subcellularLocation>
</comment>
<evidence type="ECO:0000256" key="6">
    <source>
        <dbReference type="ARBA" id="ARBA00023136"/>
    </source>
</evidence>
<dbReference type="STRING" id="121845.A0A1S3D447"/>
<feature type="repeat" description="Solcar" evidence="7">
    <location>
        <begin position="11"/>
        <end position="103"/>
    </location>
</feature>
<dbReference type="PANTHER" id="PTHR24089">
    <property type="entry name" value="SOLUTE CARRIER FAMILY 25"/>
    <property type="match status" value="1"/>
</dbReference>
<dbReference type="PaxDb" id="121845-A0A1S3D447"/>
<dbReference type="AlphaFoldDB" id="A0A1S3D447"/>
<keyword evidence="6 7" id="KW-0472">Membrane</keyword>
<dbReference type="PROSITE" id="PS50920">
    <property type="entry name" value="SOLCAR"/>
    <property type="match status" value="3"/>
</dbReference>
<accession>A0A1S3D447</accession>
<evidence type="ECO:0000256" key="8">
    <source>
        <dbReference type="RuleBase" id="RU000488"/>
    </source>
</evidence>
<dbReference type="RefSeq" id="XP_008473062.1">
    <property type="nucleotide sequence ID" value="XM_008474840.3"/>
</dbReference>
<dbReference type="Pfam" id="PF00153">
    <property type="entry name" value="Mito_carr"/>
    <property type="match status" value="3"/>
</dbReference>
<evidence type="ECO:0000313" key="10">
    <source>
        <dbReference type="RefSeq" id="XP_008473062.1"/>
    </source>
</evidence>
<evidence type="ECO:0000256" key="3">
    <source>
        <dbReference type="ARBA" id="ARBA00022448"/>
    </source>
</evidence>
<evidence type="ECO:0000256" key="4">
    <source>
        <dbReference type="ARBA" id="ARBA00022692"/>
    </source>
</evidence>
<reference evidence="10 11" key="1">
    <citation type="submission" date="2025-04" db="UniProtKB">
        <authorList>
            <consortium name="RefSeq"/>
        </authorList>
    </citation>
    <scope>IDENTIFICATION</scope>
</reference>
<feature type="repeat" description="Solcar" evidence="7">
    <location>
        <begin position="224"/>
        <end position="319"/>
    </location>
</feature>
<evidence type="ECO:0000256" key="2">
    <source>
        <dbReference type="ARBA" id="ARBA00006375"/>
    </source>
</evidence>
<evidence type="ECO:0000256" key="5">
    <source>
        <dbReference type="ARBA" id="ARBA00022737"/>
    </source>
</evidence>
<dbReference type="InterPro" id="IPR018108">
    <property type="entry name" value="MCP_transmembrane"/>
</dbReference>
<evidence type="ECO:0000256" key="1">
    <source>
        <dbReference type="ARBA" id="ARBA00004141"/>
    </source>
</evidence>
<gene>
    <name evidence="10 11 12" type="primary">LOC103510193</name>
</gene>
<dbReference type="RefSeq" id="XP_026680119.1">
    <property type="nucleotide sequence ID" value="XM_026824318.1"/>
</dbReference>
<dbReference type="KEGG" id="dci:103510193"/>
<dbReference type="GeneID" id="103510193"/>
<keyword evidence="9" id="KW-1185">Reference proteome</keyword>
<evidence type="ECO:0000313" key="9">
    <source>
        <dbReference type="Proteomes" id="UP000079169"/>
    </source>
</evidence>
<dbReference type="SUPFAM" id="SSF103506">
    <property type="entry name" value="Mitochondrial carrier"/>
    <property type="match status" value="1"/>
</dbReference>
<dbReference type="GO" id="GO:0055085">
    <property type="term" value="P:transmembrane transport"/>
    <property type="evidence" value="ECO:0007669"/>
    <property type="project" value="InterPro"/>
</dbReference>
<dbReference type="OMA" id="MYVCYGA"/>
<sequence length="321" mass="35147">MPLGHNDVLNIASYKYVLAGGISGGITRAVCQPFDVLKIRFQLQVESFDPQLGGKYRGLFQAVTTIVKEEGVRALWKGHVPAQSLSITYGCVQFATFELMSQYISAGTPTILTLVSSDFLCGILGSTIATVVSFPFDVIRTRLVAQGNQSKMYSGTLNAFYLICRDKPTILFRGLTPTLLQVAPQGGIQFTVYNILSHLFSLSDYLSSSSAASNPDPQTERRVLSPLGSLMAGSVAGLTSKVAIYPLDLAKKRIQVQGFDDARRDFGKTFQCRTLLDCLWKTYRQESLRGLYKGLSPSLLKAGVTSACHFTAYEHTLRLLS</sequence>
<protein>
    <submittedName>
        <fullName evidence="10 11">Mitochondrial thiamine pyrophosphate carrier-like</fullName>
    </submittedName>
</protein>
<keyword evidence="3 8" id="KW-0813">Transport</keyword>
<dbReference type="InterPro" id="IPR002067">
    <property type="entry name" value="MCP"/>
</dbReference>
<name>A0A1S3D447_DIACI</name>
<dbReference type="Proteomes" id="UP000079169">
    <property type="component" value="Unplaced"/>
</dbReference>
<proteinExistence type="inferred from homology"/>
<feature type="repeat" description="Solcar" evidence="7">
    <location>
        <begin position="117"/>
        <end position="199"/>
    </location>
</feature>
<evidence type="ECO:0000313" key="12">
    <source>
        <dbReference type="RefSeq" id="XP_026680120.1"/>
    </source>
</evidence>
<evidence type="ECO:0000256" key="7">
    <source>
        <dbReference type="PROSITE-ProRule" id="PRU00282"/>
    </source>
</evidence>
<dbReference type="RefSeq" id="XP_026680120.1">
    <property type="nucleotide sequence ID" value="XM_026824319.1"/>
</dbReference>